<dbReference type="FunFam" id="1.10.565.10:FF:000026">
    <property type="entry name" value="Hepatocyte nuclear factor 4"/>
    <property type="match status" value="1"/>
</dbReference>
<dbReference type="GO" id="GO:0003700">
    <property type="term" value="F:DNA-binding transcription factor activity"/>
    <property type="evidence" value="ECO:0007669"/>
    <property type="project" value="InterPro"/>
</dbReference>
<dbReference type="Pfam" id="PF00105">
    <property type="entry name" value="zf-C4"/>
    <property type="match status" value="1"/>
</dbReference>
<comment type="similarity">
    <text evidence="2">Belongs to the nuclear hormone receptor family. NR2 subfamily.</text>
</comment>
<keyword evidence="8 11" id="KW-0804">Transcription</keyword>
<evidence type="ECO:0000259" key="13">
    <source>
        <dbReference type="PROSITE" id="PS51030"/>
    </source>
</evidence>
<keyword evidence="4 11" id="KW-0863">Zinc-finger</keyword>
<dbReference type="InterPro" id="IPR050274">
    <property type="entry name" value="Nuclear_hormone_rcpt_NR2"/>
</dbReference>
<dbReference type="OrthoDB" id="5771769at2759"/>
<feature type="compositionally biased region" description="Polar residues" evidence="12">
    <location>
        <begin position="201"/>
        <end position="211"/>
    </location>
</feature>
<dbReference type="Pfam" id="PF00104">
    <property type="entry name" value="Hormone_recep"/>
    <property type="match status" value="1"/>
</dbReference>
<dbReference type="InterPro" id="IPR000536">
    <property type="entry name" value="Nucl_hrmn_rcpt_lig-bd"/>
</dbReference>
<evidence type="ECO:0000256" key="11">
    <source>
        <dbReference type="RuleBase" id="RU004334"/>
    </source>
</evidence>
<comment type="caution">
    <text evidence="15">The sequence shown here is derived from an EMBL/GenBank/DDBJ whole genome shotgun (WGS) entry which is preliminary data.</text>
</comment>
<dbReference type="PROSITE" id="PS00031">
    <property type="entry name" value="NUCLEAR_REC_DBD_1"/>
    <property type="match status" value="1"/>
</dbReference>
<reference evidence="15" key="1">
    <citation type="submission" date="2021-02" db="EMBL/GenBank/DDBJ databases">
        <authorList>
            <person name="Nowell W R."/>
        </authorList>
    </citation>
    <scope>NUCLEOTIDE SEQUENCE</scope>
    <source>
        <strain evidence="15">Ploen Becks lab</strain>
    </source>
</reference>
<dbReference type="GO" id="GO:0000978">
    <property type="term" value="F:RNA polymerase II cis-regulatory region sequence-specific DNA binding"/>
    <property type="evidence" value="ECO:0007669"/>
    <property type="project" value="InterPro"/>
</dbReference>
<proteinExistence type="inferred from homology"/>
<evidence type="ECO:0000256" key="5">
    <source>
        <dbReference type="ARBA" id="ARBA00022833"/>
    </source>
</evidence>
<dbReference type="PRINTS" id="PR00047">
    <property type="entry name" value="STROIDFINGER"/>
</dbReference>
<evidence type="ECO:0000256" key="9">
    <source>
        <dbReference type="ARBA" id="ARBA00023170"/>
    </source>
</evidence>
<dbReference type="GO" id="GO:0005634">
    <property type="term" value="C:nucleus"/>
    <property type="evidence" value="ECO:0007669"/>
    <property type="project" value="UniProtKB-SubCell"/>
</dbReference>
<dbReference type="Gene3D" id="1.10.565.10">
    <property type="entry name" value="Retinoid X Receptor"/>
    <property type="match status" value="1"/>
</dbReference>
<dbReference type="PANTHER" id="PTHR24083">
    <property type="entry name" value="NUCLEAR HORMONE RECEPTOR"/>
    <property type="match status" value="1"/>
</dbReference>
<dbReference type="Proteomes" id="UP000663879">
    <property type="component" value="Unassembled WGS sequence"/>
</dbReference>
<evidence type="ECO:0000313" key="15">
    <source>
        <dbReference type="EMBL" id="CAF0881155.1"/>
    </source>
</evidence>
<evidence type="ECO:0000259" key="14">
    <source>
        <dbReference type="PROSITE" id="PS51843"/>
    </source>
</evidence>
<evidence type="ECO:0000256" key="8">
    <source>
        <dbReference type="ARBA" id="ARBA00023163"/>
    </source>
</evidence>
<dbReference type="FunFam" id="3.30.50.10:FF:000012">
    <property type="entry name" value="Hepatocyte nuclear factor 4, alpha"/>
    <property type="match status" value="1"/>
</dbReference>
<dbReference type="InterPro" id="IPR035500">
    <property type="entry name" value="NHR-like_dom_sf"/>
</dbReference>
<dbReference type="InterPro" id="IPR013088">
    <property type="entry name" value="Znf_NHR/GATA"/>
</dbReference>
<dbReference type="PRINTS" id="PR00398">
    <property type="entry name" value="STRDHORMONER"/>
</dbReference>
<dbReference type="SMART" id="SM00399">
    <property type="entry name" value="ZnF_C4"/>
    <property type="match status" value="1"/>
</dbReference>
<evidence type="ECO:0000256" key="12">
    <source>
        <dbReference type="SAM" id="MobiDB-lite"/>
    </source>
</evidence>
<dbReference type="SMART" id="SM00430">
    <property type="entry name" value="HOLI"/>
    <property type="match status" value="1"/>
</dbReference>
<keyword evidence="3 11" id="KW-0479">Metal-binding</keyword>
<dbReference type="CDD" id="cd06960">
    <property type="entry name" value="NR_DBD_HNF4A"/>
    <property type="match status" value="1"/>
</dbReference>
<dbReference type="PROSITE" id="PS51030">
    <property type="entry name" value="NUCLEAR_REC_DBD_2"/>
    <property type="match status" value="1"/>
</dbReference>
<feature type="region of interest" description="Disordered" evidence="12">
    <location>
        <begin position="130"/>
        <end position="211"/>
    </location>
</feature>
<feature type="compositionally biased region" description="Polar residues" evidence="12">
    <location>
        <begin position="148"/>
        <end position="158"/>
    </location>
</feature>
<keyword evidence="9 11" id="KW-0675">Receptor</keyword>
<protein>
    <recommendedName>
        <fullName evidence="17">Nuclear receptor</fullName>
    </recommendedName>
</protein>
<evidence type="ECO:0000256" key="7">
    <source>
        <dbReference type="ARBA" id="ARBA00023125"/>
    </source>
</evidence>
<keyword evidence="6 11" id="KW-0805">Transcription regulation</keyword>
<dbReference type="InterPro" id="IPR001723">
    <property type="entry name" value="Nuclear_hrmn_rcpt"/>
</dbReference>
<dbReference type="InterPro" id="IPR049636">
    <property type="entry name" value="HNF4-like_DBD"/>
</dbReference>
<dbReference type="PROSITE" id="PS51843">
    <property type="entry name" value="NR_LBD"/>
    <property type="match status" value="1"/>
</dbReference>
<feature type="compositionally biased region" description="Polar residues" evidence="12">
    <location>
        <begin position="176"/>
        <end position="187"/>
    </location>
</feature>
<feature type="region of interest" description="Disordered" evidence="12">
    <location>
        <begin position="34"/>
        <end position="53"/>
    </location>
</feature>
<feature type="domain" description="NR LBD" evidence="14">
    <location>
        <begin position="342"/>
        <end position="568"/>
    </location>
</feature>
<keyword evidence="7 11" id="KW-0238">DNA-binding</keyword>
<comment type="subcellular location">
    <subcellularLocation>
        <location evidence="1 11">Nucleus</location>
    </subcellularLocation>
</comment>
<evidence type="ECO:0000256" key="6">
    <source>
        <dbReference type="ARBA" id="ARBA00023015"/>
    </source>
</evidence>
<evidence type="ECO:0000256" key="10">
    <source>
        <dbReference type="ARBA" id="ARBA00023242"/>
    </source>
</evidence>
<organism evidence="15 16">
    <name type="scientific">Brachionus calyciflorus</name>
    <dbReference type="NCBI Taxonomy" id="104777"/>
    <lineage>
        <taxon>Eukaryota</taxon>
        <taxon>Metazoa</taxon>
        <taxon>Spiralia</taxon>
        <taxon>Gnathifera</taxon>
        <taxon>Rotifera</taxon>
        <taxon>Eurotatoria</taxon>
        <taxon>Monogononta</taxon>
        <taxon>Pseudotrocha</taxon>
        <taxon>Ploima</taxon>
        <taxon>Brachionidae</taxon>
        <taxon>Brachionus</taxon>
    </lineage>
</organism>
<evidence type="ECO:0008006" key="17">
    <source>
        <dbReference type="Google" id="ProtNLM"/>
    </source>
</evidence>
<evidence type="ECO:0000313" key="16">
    <source>
        <dbReference type="Proteomes" id="UP000663879"/>
    </source>
</evidence>
<evidence type="ECO:0000256" key="1">
    <source>
        <dbReference type="ARBA" id="ARBA00004123"/>
    </source>
</evidence>
<sequence>MYLHQVNQYQPQQQTQQLISNQQQQQPQQNSFNLLNHNNFSNNQATTNYNSNNPSHITLDSNFFIINQNNSFQNQLPNQHHNQIKLENDLLTNQIQSNSTQAYLLGNTSPTNSNEQFKLLNLDSLSFSNQKQSTDINNNNPRSSSPNQGDLSIVLNSQSAGTVSSSPCSSTSSNTAFDDNSKLTPKTKNQRRKNRDFINMDETSLSNEHSLVNEDSSNSFISTNIPTSSSATMSTSSDSMSLMNNPNSSIYCAVCGDKATGKHYGANSCDGCKGFFRRSVRKNHMYSCRFKKNCIVDKDKRNQCRYCRLKKCFRAGMKKEAVQNERDRIVNHKRLVPSSVDSPSFSVNVLYDAEIRTRQIGAQVSETKPQRIATANEIADSMKQQLLLLVEWAKSIPYFCELTTDDKIALLKTHAGENLILGAARRSIRCTDVLILGNGSIISRDKSEYEISKVAGKVLDLIVRPLREIQINDHEFSCLKAIVFFDPDSRGISDPIQIKKIRSQIQINLEDYVNEERLYDSRGRFGEMLLLLPTLHNLSQQMIEIVQYLKHFGGANIDNLLTEMLLGNIDINPVNRIPVYNNRIANNNNDPSSELDSSQATQSMDQTNSFIPNQNYLTIIQDPYPPLNSSPEFFDDDQMSNLIDCIQMEELTRLSNHNAPIEVKAENTYENS</sequence>
<evidence type="ECO:0000256" key="2">
    <source>
        <dbReference type="ARBA" id="ARBA00006421"/>
    </source>
</evidence>
<name>A0A813Y9V6_9BILA</name>
<accession>A0A813Y9V6</accession>
<dbReference type="SUPFAM" id="SSF57716">
    <property type="entry name" value="Glucocorticoid receptor-like (DNA-binding domain)"/>
    <property type="match status" value="1"/>
</dbReference>
<keyword evidence="16" id="KW-1185">Reference proteome</keyword>
<feature type="compositionally biased region" description="Low complexity" evidence="12">
    <location>
        <begin position="159"/>
        <end position="175"/>
    </location>
</feature>
<feature type="domain" description="Nuclear receptor" evidence="13">
    <location>
        <begin position="249"/>
        <end position="324"/>
    </location>
</feature>
<feature type="region of interest" description="Disordered" evidence="12">
    <location>
        <begin position="1"/>
        <end position="28"/>
    </location>
</feature>
<dbReference type="SUPFAM" id="SSF48508">
    <property type="entry name" value="Nuclear receptor ligand-binding domain"/>
    <property type="match status" value="1"/>
</dbReference>
<evidence type="ECO:0000256" key="4">
    <source>
        <dbReference type="ARBA" id="ARBA00022771"/>
    </source>
</evidence>
<dbReference type="GO" id="GO:0008270">
    <property type="term" value="F:zinc ion binding"/>
    <property type="evidence" value="ECO:0007669"/>
    <property type="project" value="UniProtKB-KW"/>
</dbReference>
<keyword evidence="10 11" id="KW-0539">Nucleus</keyword>
<dbReference type="EMBL" id="CAJNOC010001648">
    <property type="protein sequence ID" value="CAF0881155.1"/>
    <property type="molecule type" value="Genomic_DNA"/>
</dbReference>
<gene>
    <name evidence="15" type="ORF">OXX778_LOCUS10420</name>
</gene>
<dbReference type="Gene3D" id="3.30.50.10">
    <property type="entry name" value="Erythroid Transcription Factor GATA-1, subunit A"/>
    <property type="match status" value="1"/>
</dbReference>
<dbReference type="InterPro" id="IPR001628">
    <property type="entry name" value="Znf_hrmn_rcpt"/>
</dbReference>
<evidence type="ECO:0000256" key="3">
    <source>
        <dbReference type="ARBA" id="ARBA00022723"/>
    </source>
</evidence>
<dbReference type="AlphaFoldDB" id="A0A813Y9V6"/>
<keyword evidence="5 11" id="KW-0862">Zinc</keyword>
<feature type="compositionally biased region" description="Low complexity" evidence="12">
    <location>
        <begin position="137"/>
        <end position="147"/>
    </location>
</feature>